<evidence type="ECO:0000313" key="1">
    <source>
        <dbReference type="EMBL" id="GKI19548.1"/>
    </source>
</evidence>
<organism evidence="1 3">
    <name type="scientific">Alistipes finegoldii</name>
    <dbReference type="NCBI Taxonomy" id="214856"/>
    <lineage>
        <taxon>Bacteria</taxon>
        <taxon>Pseudomonadati</taxon>
        <taxon>Bacteroidota</taxon>
        <taxon>Bacteroidia</taxon>
        <taxon>Bacteroidales</taxon>
        <taxon>Rikenellaceae</taxon>
        <taxon>Alistipes</taxon>
    </lineage>
</organism>
<dbReference type="EMBL" id="BQOL01000002">
    <property type="protein sequence ID" value="GKI19548.1"/>
    <property type="molecule type" value="Genomic_DNA"/>
</dbReference>
<reference evidence="2" key="2">
    <citation type="submission" date="2023-10" db="EMBL/GenBank/DDBJ databases">
        <title>Genome Sequence of the Bacteria from From Gut Wall in Crohn's Disease.</title>
        <authorList>
            <person name="Rodriguez-Palacios A."/>
        </authorList>
    </citation>
    <scope>NUCLEOTIDE SEQUENCE</scope>
    <source>
        <strain evidence="2">CavFT-hAR58</strain>
    </source>
</reference>
<dbReference type="AlphaFoldDB" id="A0AA37KSQ2"/>
<name>A0AA37KSQ2_9BACT</name>
<sequence>MKKFLKTTWAVLLYLWQLPQNLLGLTYLAFCFDRVKITEQRGAVFYATKHVRGGMTLGRYVFIAPGNIDREPVYDHEFGHVRQSRRWGWLWLPVFAIPSGLHSLFCRAANYYHFYTERSANRLGGVPNYAGEYHYHMDGLIVTYWDKLVELKDKYFK</sequence>
<evidence type="ECO:0000313" key="2">
    <source>
        <dbReference type="EMBL" id="MDU0260352.1"/>
    </source>
</evidence>
<evidence type="ECO:0008006" key="4">
    <source>
        <dbReference type="Google" id="ProtNLM"/>
    </source>
</evidence>
<dbReference type="EMBL" id="JAWDES010000005">
    <property type="protein sequence ID" value="MDU0260352.1"/>
    <property type="molecule type" value="Genomic_DNA"/>
</dbReference>
<comment type="caution">
    <text evidence="1">The sequence shown here is derived from an EMBL/GenBank/DDBJ whole genome shotgun (WGS) entry which is preliminary data.</text>
</comment>
<reference evidence="1" key="1">
    <citation type="submission" date="2022-01" db="EMBL/GenBank/DDBJ databases">
        <title>Novel bile acid biosynthetic pathways are enriched in the microbiome of centenarians.</title>
        <authorList>
            <person name="Sato Y."/>
            <person name="Atarashi K."/>
            <person name="Plichta R.D."/>
            <person name="Arai Y."/>
            <person name="Sasajima S."/>
            <person name="Kearney M.S."/>
            <person name="Suda W."/>
            <person name="Takeshita K."/>
            <person name="Sasaki T."/>
            <person name="Okamoto S."/>
            <person name="Skelly N.A."/>
            <person name="Okamura Y."/>
            <person name="Vlamakis H."/>
            <person name="Li Y."/>
            <person name="Tanoue T."/>
            <person name="Takei H."/>
            <person name="Nittono H."/>
            <person name="Narushima S."/>
            <person name="Irie J."/>
            <person name="Itoh H."/>
            <person name="Moriya K."/>
            <person name="Sugiura Y."/>
            <person name="Suematsu M."/>
            <person name="Moritoki N."/>
            <person name="Shibata S."/>
            <person name="Littman R.D."/>
            <person name="Fischbach A.M."/>
            <person name="Uwamino Y."/>
            <person name="Inoue T."/>
            <person name="Honda A."/>
            <person name="Hattori M."/>
            <person name="Murai T."/>
            <person name="Xavier J.R."/>
            <person name="Hirose N."/>
            <person name="Honda K."/>
        </authorList>
    </citation>
    <scope>NUCLEOTIDE SEQUENCE</scope>
    <source>
        <strain evidence="1">CE91-St16</strain>
    </source>
</reference>
<dbReference type="Proteomes" id="UP001181347">
    <property type="component" value="Unassembled WGS sequence"/>
</dbReference>
<accession>A0AA37KSQ2</accession>
<protein>
    <recommendedName>
        <fullName evidence="4">DUF4157 domain-containing protein</fullName>
    </recommendedName>
</protein>
<dbReference type="RefSeq" id="WP_018696657.1">
    <property type="nucleotide sequence ID" value="NZ_AP025581.1"/>
</dbReference>
<dbReference type="Proteomes" id="UP001055105">
    <property type="component" value="Unassembled WGS sequence"/>
</dbReference>
<evidence type="ECO:0000313" key="3">
    <source>
        <dbReference type="Proteomes" id="UP001055105"/>
    </source>
</evidence>
<gene>
    <name evidence="1" type="ORF">CE91St16_24560</name>
    <name evidence="2" type="ORF">RVH17_09540</name>
</gene>
<proteinExistence type="predicted"/>